<proteinExistence type="predicted"/>
<dbReference type="InterPro" id="IPR056619">
    <property type="entry name" value="C8-3_MUC4"/>
</dbReference>
<sequence>MAEEVCRNMTHEQQCMFDVLITNDATMGQMHEKYEMNIQILDEYIELVTIDIENSELTTSTSNSEITSKPQNSAVKYFTNEIWKITLFILAVIYYY</sequence>
<comment type="subcellular location">
    <subcellularLocation>
        <location evidence="1">Membrane</location>
    </subcellularLocation>
</comment>
<comment type="caution">
    <text evidence="4">The sequence shown here is derived from an EMBL/GenBank/DDBJ whole genome shotgun (WGS) entry which is preliminary data.</text>
</comment>
<feature type="domain" description="Mucin-4-like C8-3" evidence="3">
    <location>
        <begin position="2"/>
        <end position="29"/>
    </location>
</feature>
<gene>
    <name evidence="4" type="ORF">JYZ213_LOCUS24977</name>
</gene>
<keyword evidence="2" id="KW-0472">Membrane</keyword>
<name>A0A814U3U0_9BILA</name>
<dbReference type="EMBL" id="CAJNOG010000314">
    <property type="protein sequence ID" value="CAF1166789.1"/>
    <property type="molecule type" value="Genomic_DNA"/>
</dbReference>
<evidence type="ECO:0000256" key="2">
    <source>
        <dbReference type="ARBA" id="ARBA00023136"/>
    </source>
</evidence>
<evidence type="ECO:0000313" key="5">
    <source>
        <dbReference type="Proteomes" id="UP000663845"/>
    </source>
</evidence>
<accession>A0A814U3U0</accession>
<organism evidence="4 5">
    <name type="scientific">Adineta steineri</name>
    <dbReference type="NCBI Taxonomy" id="433720"/>
    <lineage>
        <taxon>Eukaryota</taxon>
        <taxon>Metazoa</taxon>
        <taxon>Spiralia</taxon>
        <taxon>Gnathifera</taxon>
        <taxon>Rotifera</taxon>
        <taxon>Eurotatoria</taxon>
        <taxon>Bdelloidea</taxon>
        <taxon>Adinetida</taxon>
        <taxon>Adinetidae</taxon>
        <taxon>Adineta</taxon>
    </lineage>
</organism>
<dbReference type="AlphaFoldDB" id="A0A814U3U0"/>
<evidence type="ECO:0000256" key="1">
    <source>
        <dbReference type="ARBA" id="ARBA00004370"/>
    </source>
</evidence>
<reference evidence="4" key="1">
    <citation type="submission" date="2021-02" db="EMBL/GenBank/DDBJ databases">
        <authorList>
            <person name="Nowell W R."/>
        </authorList>
    </citation>
    <scope>NUCLEOTIDE SEQUENCE</scope>
</reference>
<protein>
    <recommendedName>
        <fullName evidence="3">Mucin-4-like C8-3 domain-containing protein</fullName>
    </recommendedName>
</protein>
<evidence type="ECO:0000313" key="4">
    <source>
        <dbReference type="EMBL" id="CAF1166789.1"/>
    </source>
</evidence>
<dbReference type="Proteomes" id="UP000663845">
    <property type="component" value="Unassembled WGS sequence"/>
</dbReference>
<dbReference type="Pfam" id="PF23263">
    <property type="entry name" value="C8-3_MUC4"/>
    <property type="match status" value="1"/>
</dbReference>
<evidence type="ECO:0000259" key="3">
    <source>
        <dbReference type="Pfam" id="PF23263"/>
    </source>
</evidence>